<reference evidence="2 3" key="1">
    <citation type="submission" date="2021-06" db="EMBL/GenBank/DDBJ databases">
        <authorList>
            <person name="Palmer J.M."/>
        </authorList>
    </citation>
    <scope>NUCLEOTIDE SEQUENCE [LARGE SCALE GENOMIC DNA]</scope>
    <source>
        <strain evidence="2 3">XC_2019</strain>
        <tissue evidence="2">Muscle</tissue>
    </source>
</reference>
<dbReference type="Proteomes" id="UP001434883">
    <property type="component" value="Unassembled WGS sequence"/>
</dbReference>
<organism evidence="2 3">
    <name type="scientific">Xenoophorus captivus</name>
    <dbReference type="NCBI Taxonomy" id="1517983"/>
    <lineage>
        <taxon>Eukaryota</taxon>
        <taxon>Metazoa</taxon>
        <taxon>Chordata</taxon>
        <taxon>Craniata</taxon>
        <taxon>Vertebrata</taxon>
        <taxon>Euteleostomi</taxon>
        <taxon>Actinopterygii</taxon>
        <taxon>Neopterygii</taxon>
        <taxon>Teleostei</taxon>
        <taxon>Neoteleostei</taxon>
        <taxon>Acanthomorphata</taxon>
        <taxon>Ovalentaria</taxon>
        <taxon>Atherinomorphae</taxon>
        <taxon>Cyprinodontiformes</taxon>
        <taxon>Goodeidae</taxon>
        <taxon>Xenoophorus</taxon>
    </lineage>
</organism>
<name>A0ABV0RWC2_9TELE</name>
<gene>
    <name evidence="2" type="primary">RNF19B_1</name>
    <name evidence="2" type="ORF">XENOCAPTIV_001803</name>
</gene>
<feature type="region of interest" description="Disordered" evidence="1">
    <location>
        <begin position="341"/>
        <end position="369"/>
    </location>
</feature>
<protein>
    <submittedName>
        <fullName evidence="2">E3 ubiquitin-protein ligase rnf19b</fullName>
    </submittedName>
</protein>
<feature type="compositionally biased region" description="Polar residues" evidence="1">
    <location>
        <begin position="351"/>
        <end position="369"/>
    </location>
</feature>
<comment type="caution">
    <text evidence="2">The sequence shown here is derived from an EMBL/GenBank/DDBJ whole genome shotgun (WGS) entry which is preliminary data.</text>
</comment>
<evidence type="ECO:0000256" key="1">
    <source>
        <dbReference type="SAM" id="MobiDB-lite"/>
    </source>
</evidence>
<evidence type="ECO:0000313" key="3">
    <source>
        <dbReference type="Proteomes" id="UP001434883"/>
    </source>
</evidence>
<dbReference type="EMBL" id="JAHRIN010059992">
    <property type="protein sequence ID" value="MEQ2212584.1"/>
    <property type="molecule type" value="Genomic_DNA"/>
</dbReference>
<keyword evidence="3" id="KW-1185">Reference proteome</keyword>
<proteinExistence type="predicted"/>
<accession>A0ABV0RWC2</accession>
<evidence type="ECO:0000313" key="2">
    <source>
        <dbReference type="EMBL" id="MEQ2212584.1"/>
    </source>
</evidence>
<sequence length="382" mass="40495">MLAYVYGVVPISLCRGGGCGVSRGKGRGVRIDFDEDDGPITVADAWRALKSPSLGESSLDGVVSGLSTTSPSEGLSVAPGNLGDTPHFNTLASGALGTRTSKYSRSGFRYLFTFVFILTSLQTVKPKDVISCLRCFCCGRLEVQPGELVKESAQRETGSLGAGSDCASTRGMAGSIISSYTLPDRRTTTATSACSKGTAEEEEWTGLQEADISLYFLHFAGLQIRSITPTDCLKSLLLRDCTNLEIQVDIETKPSHLCLTSEEDLAPQQGSAAIVTTSGGEEPQDCSSRRGGALSCFALGLSPGASMREGLRDVTLAQPESIRSDLEMSDTQSDDIAELTSDDCDSPHPKSCQQMQTPSCRSLNPPTDSLQCPADSKVILFV</sequence>